<keyword evidence="2" id="KW-1185">Reference proteome</keyword>
<sequence length="71" mass="8172">MENGGRDLASKEQHSPRSHPIPYPLFSLLSSYSPLCFSPYTRFRSFFAVRSIIDILFAIDFALEHQGWLPL</sequence>
<evidence type="ECO:0000313" key="2">
    <source>
        <dbReference type="Proteomes" id="UP000289738"/>
    </source>
</evidence>
<evidence type="ECO:0000313" key="1">
    <source>
        <dbReference type="EMBL" id="RYR01109.1"/>
    </source>
</evidence>
<comment type="caution">
    <text evidence="1">The sequence shown here is derived from an EMBL/GenBank/DDBJ whole genome shotgun (WGS) entry which is preliminary data.</text>
</comment>
<dbReference type="EMBL" id="SDMP01000016">
    <property type="protein sequence ID" value="RYR01109.1"/>
    <property type="molecule type" value="Genomic_DNA"/>
</dbReference>
<protein>
    <submittedName>
        <fullName evidence="1">Uncharacterized protein</fullName>
    </submittedName>
</protein>
<name>A0A444YGU4_ARAHY</name>
<accession>A0A444YGU4</accession>
<dbReference type="AlphaFoldDB" id="A0A444YGU4"/>
<proteinExistence type="predicted"/>
<organism evidence="1 2">
    <name type="scientific">Arachis hypogaea</name>
    <name type="common">Peanut</name>
    <dbReference type="NCBI Taxonomy" id="3818"/>
    <lineage>
        <taxon>Eukaryota</taxon>
        <taxon>Viridiplantae</taxon>
        <taxon>Streptophyta</taxon>
        <taxon>Embryophyta</taxon>
        <taxon>Tracheophyta</taxon>
        <taxon>Spermatophyta</taxon>
        <taxon>Magnoliopsida</taxon>
        <taxon>eudicotyledons</taxon>
        <taxon>Gunneridae</taxon>
        <taxon>Pentapetalae</taxon>
        <taxon>rosids</taxon>
        <taxon>fabids</taxon>
        <taxon>Fabales</taxon>
        <taxon>Fabaceae</taxon>
        <taxon>Papilionoideae</taxon>
        <taxon>50 kb inversion clade</taxon>
        <taxon>dalbergioids sensu lato</taxon>
        <taxon>Dalbergieae</taxon>
        <taxon>Pterocarpus clade</taxon>
        <taxon>Arachis</taxon>
    </lineage>
</organism>
<gene>
    <name evidence="1" type="ORF">Ahy_B06g079957</name>
</gene>
<dbReference type="Proteomes" id="UP000289738">
    <property type="component" value="Chromosome B06"/>
</dbReference>
<reference evidence="1 2" key="1">
    <citation type="submission" date="2019-01" db="EMBL/GenBank/DDBJ databases">
        <title>Sequencing of cultivated peanut Arachis hypogaea provides insights into genome evolution and oil improvement.</title>
        <authorList>
            <person name="Chen X."/>
        </authorList>
    </citation>
    <scope>NUCLEOTIDE SEQUENCE [LARGE SCALE GENOMIC DNA]</scope>
    <source>
        <strain evidence="2">cv. Fuhuasheng</strain>
        <tissue evidence="1">Leaves</tissue>
    </source>
</reference>